<dbReference type="Pfam" id="PF14603">
    <property type="entry name" value="hSH3"/>
    <property type="match status" value="2"/>
</dbReference>
<evidence type="ECO:0000256" key="2">
    <source>
        <dbReference type="ARBA" id="ARBA00022553"/>
    </source>
</evidence>
<feature type="compositionally biased region" description="Basic and acidic residues" evidence="4">
    <location>
        <begin position="297"/>
        <end position="333"/>
    </location>
</feature>
<dbReference type="InterPro" id="IPR043443">
    <property type="entry name" value="FYB1/2-like"/>
</dbReference>
<dbReference type="GeneTree" id="ENSGT00530000063460"/>
<dbReference type="GO" id="GO:0050852">
    <property type="term" value="P:T cell receptor signaling pathway"/>
    <property type="evidence" value="ECO:0007669"/>
    <property type="project" value="TreeGrafter"/>
</dbReference>
<dbReference type="GO" id="GO:0005886">
    <property type="term" value="C:plasma membrane"/>
    <property type="evidence" value="ECO:0007669"/>
    <property type="project" value="InterPro"/>
</dbReference>
<feature type="compositionally biased region" description="Acidic residues" evidence="4">
    <location>
        <begin position="283"/>
        <end position="296"/>
    </location>
</feature>
<keyword evidence="1 3" id="KW-0728">SH3 domain</keyword>
<feature type="compositionally biased region" description="Pro residues" evidence="4">
    <location>
        <begin position="131"/>
        <end position="157"/>
    </location>
</feature>
<gene>
    <name evidence="6" type="primary">SEPTIN9</name>
</gene>
<keyword evidence="2" id="KW-0597">Phosphoprotein</keyword>
<dbReference type="STRING" id="64144.ENSATEP00000021644"/>
<feature type="compositionally biased region" description="Pro residues" evidence="4">
    <location>
        <begin position="79"/>
        <end position="94"/>
    </location>
</feature>
<feature type="compositionally biased region" description="Polar residues" evidence="4">
    <location>
        <begin position="96"/>
        <end position="107"/>
    </location>
</feature>
<dbReference type="Proteomes" id="UP000265040">
    <property type="component" value="Chromosome 4"/>
</dbReference>
<dbReference type="PANTHER" id="PTHR16830:SF19">
    <property type="entry name" value="FYN-BINDING PROTEIN-LIKE-RELATED"/>
    <property type="match status" value="1"/>
</dbReference>
<sequence length="573" mass="64066">MEENVDVKALRARFNSKANTSDASSRDSNSPKSPRPSFGRVILPVTENNLAHHRLSPIIPPPMAGPGPVRLPRIEPMASIPPRPNTFTRPPPNPAVRSSIQQTDATKVKQTGEMLQTMMLRHQRPAGIKPPLGPAPAPIPSLPPALPQLPAPAPASNPVPLRQQSRQRSGGEVTPLMKPLPPEGPLPLKPKRPPNVNLEPFMRFSRRPALPPSRKSDADSPGSTGRKISVMSPPKPPERSIKPSRLPRQTASMDIVDDQDYDDIASFEKNESLSDNSSQCLDGDNDDVYESIDEDHVEVNRAKDIKTSKKDAKKQREQERKEQMERQKRENELRKNFQLEGEVDVIHTAKVRHDWYGGGKLELSVRQGESVEIVRVKNNPGGKWLARSLNGSYGYISNTCVDIDYEAVKRKVLQSRKMDTSSLPPPPPDPPQMSNTDLNNRDSMLQDDDDYDDVRPLNEDFPPPPLEISIDPKKEKDLRKKFKYDGPLRVLHTMMVDPNSIIKKPGTKDLLVSQGEILDVIQLTNSKKALCRNQNGKYGYVSRSLLLPLEGDIYDDVDYLGDVYDNDSSHTDY</sequence>
<keyword evidence="7" id="KW-1185">Reference proteome</keyword>
<evidence type="ECO:0000256" key="1">
    <source>
        <dbReference type="ARBA" id="ARBA00022443"/>
    </source>
</evidence>
<feature type="region of interest" description="Disordered" evidence="4">
    <location>
        <begin position="53"/>
        <end position="107"/>
    </location>
</feature>
<dbReference type="InterPro" id="IPR001452">
    <property type="entry name" value="SH3_domain"/>
</dbReference>
<dbReference type="GO" id="GO:0007229">
    <property type="term" value="P:integrin-mediated signaling pathway"/>
    <property type="evidence" value="ECO:0007669"/>
    <property type="project" value="InterPro"/>
</dbReference>
<evidence type="ECO:0000259" key="5">
    <source>
        <dbReference type="PROSITE" id="PS50002"/>
    </source>
</evidence>
<feature type="compositionally biased region" description="Polar residues" evidence="4">
    <location>
        <begin position="432"/>
        <end position="443"/>
    </location>
</feature>
<dbReference type="FunFam" id="2.30.30.40:FF:000307">
    <property type="entry name" value="Predicted protein"/>
    <property type="match status" value="1"/>
</dbReference>
<dbReference type="InterPro" id="IPR029294">
    <property type="entry name" value="hSH3"/>
</dbReference>
<evidence type="ECO:0000256" key="3">
    <source>
        <dbReference type="PROSITE-ProRule" id="PRU00192"/>
    </source>
</evidence>
<dbReference type="AlphaFoldDB" id="A0A3Q1IQT6"/>
<feature type="region of interest" description="Disordered" evidence="4">
    <location>
        <begin position="416"/>
        <end position="470"/>
    </location>
</feature>
<feature type="region of interest" description="Disordered" evidence="4">
    <location>
        <begin position="124"/>
        <end position="333"/>
    </location>
</feature>
<evidence type="ECO:0000313" key="6">
    <source>
        <dbReference type="Ensembl" id="ENSATEP00000021644.1"/>
    </source>
</evidence>
<feature type="domain" description="SH3" evidence="5">
    <location>
        <begin position="344"/>
        <end position="406"/>
    </location>
</feature>
<evidence type="ECO:0000313" key="7">
    <source>
        <dbReference type="Proteomes" id="UP000265040"/>
    </source>
</evidence>
<dbReference type="GO" id="GO:0072659">
    <property type="term" value="P:protein localization to plasma membrane"/>
    <property type="evidence" value="ECO:0007669"/>
    <property type="project" value="TreeGrafter"/>
</dbReference>
<protein>
    <recommendedName>
        <fullName evidence="5">SH3 domain-containing protein</fullName>
    </recommendedName>
</protein>
<dbReference type="OrthoDB" id="8889279at2759"/>
<dbReference type="SUPFAM" id="SSF50044">
    <property type="entry name" value="SH3-domain"/>
    <property type="match status" value="2"/>
</dbReference>
<organism evidence="6 7">
    <name type="scientific">Anabas testudineus</name>
    <name type="common">Climbing perch</name>
    <name type="synonym">Anthias testudineus</name>
    <dbReference type="NCBI Taxonomy" id="64144"/>
    <lineage>
        <taxon>Eukaryota</taxon>
        <taxon>Metazoa</taxon>
        <taxon>Chordata</taxon>
        <taxon>Craniata</taxon>
        <taxon>Vertebrata</taxon>
        <taxon>Euteleostomi</taxon>
        <taxon>Actinopterygii</taxon>
        <taxon>Neopterygii</taxon>
        <taxon>Teleostei</taxon>
        <taxon>Neoteleostei</taxon>
        <taxon>Acanthomorphata</taxon>
        <taxon>Anabantaria</taxon>
        <taxon>Anabantiformes</taxon>
        <taxon>Anabantoidei</taxon>
        <taxon>Anabantidae</taxon>
        <taxon>Anabas</taxon>
    </lineage>
</organism>
<reference evidence="6" key="1">
    <citation type="submission" date="2021-04" db="EMBL/GenBank/DDBJ databases">
        <authorList>
            <consortium name="Wellcome Sanger Institute Data Sharing"/>
        </authorList>
    </citation>
    <scope>NUCLEOTIDE SEQUENCE [LARGE SCALE GENOMIC DNA]</scope>
</reference>
<dbReference type="Gene3D" id="2.30.30.40">
    <property type="entry name" value="SH3 Domains"/>
    <property type="match status" value="2"/>
</dbReference>
<dbReference type="InParanoid" id="A0A3Q1IQT6"/>
<feature type="region of interest" description="Disordered" evidence="4">
    <location>
        <begin position="1"/>
        <end position="41"/>
    </location>
</feature>
<dbReference type="OMA" id="MMVDPNC"/>
<proteinExistence type="predicted"/>
<feature type="compositionally biased region" description="Polar residues" evidence="4">
    <location>
        <begin position="16"/>
        <end position="32"/>
    </location>
</feature>
<dbReference type="InterPro" id="IPR036028">
    <property type="entry name" value="SH3-like_dom_sf"/>
</dbReference>
<evidence type="ECO:0000256" key="4">
    <source>
        <dbReference type="SAM" id="MobiDB-lite"/>
    </source>
</evidence>
<feature type="compositionally biased region" description="Pro residues" evidence="4">
    <location>
        <begin position="178"/>
        <end position="188"/>
    </location>
</feature>
<accession>A0A3Q1IQT6</accession>
<reference evidence="6" key="3">
    <citation type="submission" date="2025-09" db="UniProtKB">
        <authorList>
            <consortium name="Ensembl"/>
        </authorList>
    </citation>
    <scope>IDENTIFICATION</scope>
</reference>
<dbReference type="Ensembl" id="ENSATET00000022005.3">
    <property type="protein sequence ID" value="ENSATEP00000021644.1"/>
    <property type="gene ID" value="ENSATEG00000015022.3"/>
</dbReference>
<feature type="compositionally biased region" description="Acidic residues" evidence="4">
    <location>
        <begin position="255"/>
        <end position="265"/>
    </location>
</feature>
<name>A0A3Q1IQT6_ANATE</name>
<dbReference type="PROSITE" id="PS50002">
    <property type="entry name" value="SH3"/>
    <property type="match status" value="1"/>
</dbReference>
<dbReference type="PANTHER" id="PTHR16830">
    <property type="entry name" value="SH2 CONTAINING ADAPTOR PRAM-1 RELATED"/>
    <property type="match status" value="1"/>
</dbReference>
<reference evidence="6" key="2">
    <citation type="submission" date="2025-08" db="UniProtKB">
        <authorList>
            <consortium name="Ensembl"/>
        </authorList>
    </citation>
    <scope>IDENTIFICATION</scope>
</reference>